<evidence type="ECO:0000313" key="1">
    <source>
        <dbReference type="EMBL" id="KAI3815447.1"/>
    </source>
</evidence>
<reference evidence="2" key="1">
    <citation type="journal article" date="2022" name="Mol. Ecol. Resour.">
        <title>The genomes of chicory, endive, great burdock and yacon provide insights into Asteraceae palaeo-polyploidization history and plant inulin production.</title>
        <authorList>
            <person name="Fan W."/>
            <person name="Wang S."/>
            <person name="Wang H."/>
            <person name="Wang A."/>
            <person name="Jiang F."/>
            <person name="Liu H."/>
            <person name="Zhao H."/>
            <person name="Xu D."/>
            <person name="Zhang Y."/>
        </authorList>
    </citation>
    <scope>NUCLEOTIDE SEQUENCE [LARGE SCALE GENOMIC DNA]</scope>
    <source>
        <strain evidence="2">cv. Yunnan</strain>
    </source>
</reference>
<protein>
    <submittedName>
        <fullName evidence="1">Uncharacterized protein</fullName>
    </submittedName>
</protein>
<dbReference type="EMBL" id="CM042022">
    <property type="protein sequence ID" value="KAI3815447.1"/>
    <property type="molecule type" value="Genomic_DNA"/>
</dbReference>
<comment type="caution">
    <text evidence="1">The sequence shown here is derived from an EMBL/GenBank/DDBJ whole genome shotgun (WGS) entry which is preliminary data.</text>
</comment>
<dbReference type="Proteomes" id="UP001056120">
    <property type="component" value="Linkage Group LG05"/>
</dbReference>
<gene>
    <name evidence="1" type="ORF">L1987_15114</name>
</gene>
<keyword evidence="2" id="KW-1185">Reference proteome</keyword>
<proteinExistence type="predicted"/>
<name>A0ACB9J5Q1_9ASTR</name>
<organism evidence="1 2">
    <name type="scientific">Smallanthus sonchifolius</name>
    <dbReference type="NCBI Taxonomy" id="185202"/>
    <lineage>
        <taxon>Eukaryota</taxon>
        <taxon>Viridiplantae</taxon>
        <taxon>Streptophyta</taxon>
        <taxon>Embryophyta</taxon>
        <taxon>Tracheophyta</taxon>
        <taxon>Spermatophyta</taxon>
        <taxon>Magnoliopsida</taxon>
        <taxon>eudicotyledons</taxon>
        <taxon>Gunneridae</taxon>
        <taxon>Pentapetalae</taxon>
        <taxon>asterids</taxon>
        <taxon>campanulids</taxon>
        <taxon>Asterales</taxon>
        <taxon>Asteraceae</taxon>
        <taxon>Asteroideae</taxon>
        <taxon>Heliantheae alliance</taxon>
        <taxon>Millerieae</taxon>
        <taxon>Smallanthus</taxon>
    </lineage>
</organism>
<sequence>MHNLFITILIAVFLCKSSVASLSGGWKSIPNLSDPTVVDIGRFAVDEHNKEFHATLTFGHIVKGESQVVEGMNYNLTITAVDGSDENSYVALVWDKPWEQSRKLLNFTGPI</sequence>
<evidence type="ECO:0000313" key="2">
    <source>
        <dbReference type="Proteomes" id="UP001056120"/>
    </source>
</evidence>
<accession>A0ACB9J5Q1</accession>
<reference evidence="1 2" key="2">
    <citation type="journal article" date="2022" name="Mol. Ecol. Resour.">
        <title>The genomes of chicory, endive, great burdock and yacon provide insights into Asteraceae paleo-polyploidization history and plant inulin production.</title>
        <authorList>
            <person name="Fan W."/>
            <person name="Wang S."/>
            <person name="Wang H."/>
            <person name="Wang A."/>
            <person name="Jiang F."/>
            <person name="Liu H."/>
            <person name="Zhao H."/>
            <person name="Xu D."/>
            <person name="Zhang Y."/>
        </authorList>
    </citation>
    <scope>NUCLEOTIDE SEQUENCE [LARGE SCALE GENOMIC DNA]</scope>
    <source>
        <strain evidence="2">cv. Yunnan</strain>
        <tissue evidence="1">Leaves</tissue>
    </source>
</reference>